<evidence type="ECO:0000313" key="2">
    <source>
        <dbReference type="Proteomes" id="UP000664857"/>
    </source>
</evidence>
<keyword evidence="2" id="KW-1185">Reference proteome</keyword>
<dbReference type="EMBL" id="JAFLVX010000003">
    <property type="protein sequence ID" value="MBO0475564.1"/>
    <property type="molecule type" value="Genomic_DNA"/>
</dbReference>
<reference evidence="1 2" key="1">
    <citation type="submission" date="2021-03" db="EMBL/GenBank/DDBJ databases">
        <title>Enterococcal diversity collection.</title>
        <authorList>
            <person name="Gilmore M.S."/>
            <person name="Schwartzman J."/>
            <person name="Van Tyne D."/>
            <person name="Martin M."/>
            <person name="Earl A.M."/>
            <person name="Manson A.L."/>
            <person name="Straub T."/>
            <person name="Salamzade R."/>
            <person name="Saavedra J."/>
            <person name="Lebreton F."/>
            <person name="Prichula J."/>
            <person name="Schaufler K."/>
            <person name="Gaca A."/>
            <person name="Sgardioli B."/>
            <person name="Wagenaar J."/>
            <person name="Strong T."/>
        </authorList>
    </citation>
    <scope>NUCLEOTIDE SEQUENCE [LARGE SCALE GENOMIC DNA]</scope>
    <source>
        <strain evidence="1 2">DIV0080</strain>
    </source>
</reference>
<comment type="caution">
    <text evidence="1">The sequence shown here is derived from an EMBL/GenBank/DDBJ whole genome shotgun (WGS) entry which is preliminary data.</text>
</comment>
<name>A0ABS3HP95_9ENTE</name>
<dbReference type="RefSeq" id="WP_206964202.1">
    <property type="nucleotide sequence ID" value="NZ_JAFLVX010000003.1"/>
</dbReference>
<proteinExistence type="predicted"/>
<accession>A0ABS3HP95</accession>
<sequence>MKKELVSTDLLRNQNDLSNAIKGLKAFADDKFTYLEKISVSDLDGLIGLISCIEIASRQQTDNIIEFFE</sequence>
<organism evidence="1 2">
    <name type="scientific">Candidatus Vagococcus giribetii</name>
    <dbReference type="NCBI Taxonomy" id="2230876"/>
    <lineage>
        <taxon>Bacteria</taxon>
        <taxon>Bacillati</taxon>
        <taxon>Bacillota</taxon>
        <taxon>Bacilli</taxon>
        <taxon>Lactobacillales</taxon>
        <taxon>Enterococcaceae</taxon>
        <taxon>Vagococcus</taxon>
    </lineage>
</organism>
<evidence type="ECO:0000313" key="1">
    <source>
        <dbReference type="EMBL" id="MBO0475564.1"/>
    </source>
</evidence>
<protein>
    <submittedName>
        <fullName evidence="1">Uncharacterized protein</fullName>
    </submittedName>
</protein>
<dbReference type="Proteomes" id="UP000664857">
    <property type="component" value="Unassembled WGS sequence"/>
</dbReference>
<gene>
    <name evidence="1" type="ORF">DOK76_00695</name>
</gene>